<dbReference type="NCBIfam" id="TIGR03919">
    <property type="entry name" value="T7SS_EccB"/>
    <property type="match status" value="1"/>
</dbReference>
<evidence type="ECO:0000256" key="1">
    <source>
        <dbReference type="ARBA" id="ARBA00004162"/>
    </source>
</evidence>
<organism evidence="11 12">
    <name type="scientific">Lentzea aerocolonigenes</name>
    <name type="common">Lechevalieria aerocolonigenes</name>
    <name type="synonym">Saccharothrix aerocolonigenes</name>
    <dbReference type="NCBI Taxonomy" id="68170"/>
    <lineage>
        <taxon>Bacteria</taxon>
        <taxon>Bacillati</taxon>
        <taxon>Actinomycetota</taxon>
        <taxon>Actinomycetes</taxon>
        <taxon>Pseudonocardiales</taxon>
        <taxon>Pseudonocardiaceae</taxon>
        <taxon>Lentzea</taxon>
    </lineage>
</organism>
<dbReference type="GO" id="GO:0005576">
    <property type="term" value="C:extracellular region"/>
    <property type="evidence" value="ECO:0007669"/>
    <property type="project" value="TreeGrafter"/>
</dbReference>
<evidence type="ECO:0000256" key="8">
    <source>
        <dbReference type="ARBA" id="ARBA00022989"/>
    </source>
</evidence>
<dbReference type="PANTHER" id="PTHR40765:SF2">
    <property type="entry name" value="ESX-2 SECRETION SYSTEM ATPASE ECCB2"/>
    <property type="match status" value="1"/>
</dbReference>
<keyword evidence="12" id="KW-1185">Reference proteome</keyword>
<keyword evidence="8 10" id="KW-1133">Transmembrane helix</keyword>
<evidence type="ECO:0000256" key="5">
    <source>
        <dbReference type="ARBA" id="ARBA00022741"/>
    </source>
</evidence>
<dbReference type="GO" id="GO:0016787">
    <property type="term" value="F:hydrolase activity"/>
    <property type="evidence" value="ECO:0007669"/>
    <property type="project" value="UniProtKB-KW"/>
</dbReference>
<reference evidence="11 12" key="1">
    <citation type="submission" date="2015-02" db="EMBL/GenBank/DDBJ databases">
        <authorList>
            <person name="Ju K.-S."/>
            <person name="Doroghazi J.R."/>
            <person name="Metcalf W."/>
        </authorList>
    </citation>
    <scope>NUCLEOTIDE SEQUENCE [LARGE SCALE GENOMIC DNA]</scope>
    <source>
        <strain evidence="11 12">NRRL B-16140</strain>
    </source>
</reference>
<evidence type="ECO:0000313" key="11">
    <source>
        <dbReference type="EMBL" id="KJK43443.1"/>
    </source>
</evidence>
<dbReference type="GO" id="GO:0005886">
    <property type="term" value="C:plasma membrane"/>
    <property type="evidence" value="ECO:0007669"/>
    <property type="project" value="UniProtKB-SubCell"/>
</dbReference>
<dbReference type="InterPro" id="IPR007795">
    <property type="entry name" value="T7SS_EccB"/>
</dbReference>
<comment type="caution">
    <text evidence="11">The sequence shown here is derived from an EMBL/GenBank/DDBJ whole genome shotgun (WGS) entry which is preliminary data.</text>
</comment>
<keyword evidence="3" id="KW-1003">Cell membrane</keyword>
<dbReference type="PANTHER" id="PTHR40765">
    <property type="entry name" value="ESX-2 SECRETION SYSTEM ATPASE ECCB2"/>
    <property type="match status" value="1"/>
</dbReference>
<keyword evidence="9 10" id="KW-0472">Membrane</keyword>
<evidence type="ECO:0000256" key="4">
    <source>
        <dbReference type="ARBA" id="ARBA00022692"/>
    </source>
</evidence>
<dbReference type="EMBL" id="JYJG01000291">
    <property type="protein sequence ID" value="KJK43443.1"/>
    <property type="molecule type" value="Genomic_DNA"/>
</dbReference>
<dbReference type="Gene3D" id="3.30.2390.20">
    <property type="entry name" value="Type VII secretion system EccB, repeat 1 domain"/>
    <property type="match status" value="1"/>
</dbReference>
<sequence length="469" mass="48943">MASKRDQLQAHVFLVQRVISALVHRETDPEQPVFRRPSNAAIGSIAVAVLALAAVWVYGLVVPGGNKAWRDGDSVIVEKETGTRFVYLAGRLHPVHNYTSALLALGKHAETRSVSSNSLAGVPRGPRIGIPDAPDALPARGKLLTGGWTQCSQPAPDRTGSTVDESVLMVGSEPAGGTELADEALLVEVPDTGDQYLVWHGYRHRIRQPDTVSVGHALKSEPRARVGLAFVDVLPAGQPIAPITVPEVGEPSTAVAGQDIRAGQLLVAETSGGVQHYLAKTDGLLRISEFQYDIQRAFAPTAAAYGGGEATGIRLGLLAAAQAKVEPSAEPAAGDAPPRRPAFAPSGRGAVCATYASGSPVPKLRVDPAMPGADPMTTTPQRTDGGMPLADRVTVPPGRAALVEVMPSAQSPAGTLAIVTDMGRLHVLKNAEVARTLGYDAAVPVRMPAALVARVPQGSPLEPEAALRR</sequence>
<evidence type="ECO:0000256" key="2">
    <source>
        <dbReference type="ARBA" id="ARBA00008149"/>
    </source>
</evidence>
<evidence type="ECO:0000256" key="3">
    <source>
        <dbReference type="ARBA" id="ARBA00022475"/>
    </source>
</evidence>
<dbReference type="Pfam" id="PF05108">
    <property type="entry name" value="T7SS_ESX1_EccB"/>
    <property type="match status" value="1"/>
</dbReference>
<keyword evidence="4 10" id="KW-0812">Transmembrane</keyword>
<keyword evidence="7" id="KW-0067">ATP-binding</keyword>
<comment type="subcellular location">
    <subcellularLocation>
        <location evidence="1">Cell membrane</location>
        <topology evidence="1">Single-pass membrane protein</topology>
    </subcellularLocation>
</comment>
<comment type="similarity">
    <text evidence="2">Belongs to the EccB family.</text>
</comment>
<name>A0A0F0GPU9_LENAE</name>
<gene>
    <name evidence="11" type="ORF">UK23_33280</name>
</gene>
<proteinExistence type="inferred from homology"/>
<evidence type="ECO:0000256" key="10">
    <source>
        <dbReference type="SAM" id="Phobius"/>
    </source>
</evidence>
<accession>A0A0F0GPU9</accession>
<evidence type="ECO:0000313" key="12">
    <source>
        <dbReference type="Proteomes" id="UP000033393"/>
    </source>
</evidence>
<dbReference type="AlphaFoldDB" id="A0A0F0GPU9"/>
<dbReference type="InterPro" id="IPR042485">
    <property type="entry name" value="T7SS_EccB_R3"/>
</dbReference>
<dbReference type="GO" id="GO:0005524">
    <property type="term" value="F:ATP binding"/>
    <property type="evidence" value="ECO:0007669"/>
    <property type="project" value="UniProtKB-KW"/>
</dbReference>
<feature type="transmembrane region" description="Helical" evidence="10">
    <location>
        <begin position="40"/>
        <end position="61"/>
    </location>
</feature>
<dbReference type="OrthoDB" id="3847604at2"/>
<evidence type="ECO:0000256" key="6">
    <source>
        <dbReference type="ARBA" id="ARBA00022801"/>
    </source>
</evidence>
<keyword evidence="6" id="KW-0378">Hydrolase</keyword>
<dbReference type="InterPro" id="IPR044857">
    <property type="entry name" value="T7SS_EccB_R1"/>
</dbReference>
<dbReference type="Proteomes" id="UP000033393">
    <property type="component" value="Unassembled WGS sequence"/>
</dbReference>
<evidence type="ECO:0000256" key="9">
    <source>
        <dbReference type="ARBA" id="ARBA00023136"/>
    </source>
</evidence>
<protein>
    <submittedName>
        <fullName evidence="11">Type VII secretion protein</fullName>
    </submittedName>
</protein>
<evidence type="ECO:0000256" key="7">
    <source>
        <dbReference type="ARBA" id="ARBA00022840"/>
    </source>
</evidence>
<dbReference type="PATRIC" id="fig|68170.10.peg.8643"/>
<keyword evidence="5" id="KW-0547">Nucleotide-binding</keyword>
<dbReference type="Gene3D" id="2.40.50.910">
    <property type="entry name" value="Type VII secretion system EccB, repeat 3 domain"/>
    <property type="match status" value="1"/>
</dbReference>